<proteinExistence type="predicted"/>
<feature type="domain" description="N-acetyltransferase" evidence="1">
    <location>
        <begin position="5"/>
        <end position="164"/>
    </location>
</feature>
<dbReference type="Gene3D" id="3.40.630.30">
    <property type="match status" value="1"/>
</dbReference>
<name>A0ABY7A7N1_9FIRM</name>
<organism evidence="2 3">
    <name type="scientific">Lacrimispora xylanolytica</name>
    <dbReference type="NCBI Taxonomy" id="29375"/>
    <lineage>
        <taxon>Bacteria</taxon>
        <taxon>Bacillati</taxon>
        <taxon>Bacillota</taxon>
        <taxon>Clostridia</taxon>
        <taxon>Lachnospirales</taxon>
        <taxon>Lachnospiraceae</taxon>
        <taxon>Lacrimispora</taxon>
    </lineage>
</organism>
<keyword evidence="3" id="KW-1185">Reference proteome</keyword>
<sequence length="172" mass="20306">MKRTLRLRPSKKEDGRYLVSWFDNEYMMRLWCRDRFTFPLTEEQIKEYYEGFEHDLLSWGFTAIDEEGTPVGSFSMLRADYEAERIHMGYIVVDPNLRGKGLGYEMVSLAVRYGVEILGMKKLTLKVFDNNPGAKRCYEKVGFTVESAEEKGFLFQNEMWKVYHMAYVAKNE</sequence>
<dbReference type="RefSeq" id="WP_268114423.1">
    <property type="nucleotide sequence ID" value="NZ_CP113524.1"/>
</dbReference>
<gene>
    <name evidence="2" type="ORF">OW255_14060</name>
</gene>
<evidence type="ECO:0000259" key="1">
    <source>
        <dbReference type="PROSITE" id="PS51186"/>
    </source>
</evidence>
<dbReference type="PROSITE" id="PS51186">
    <property type="entry name" value="GNAT"/>
    <property type="match status" value="1"/>
</dbReference>
<evidence type="ECO:0000313" key="3">
    <source>
        <dbReference type="Proteomes" id="UP001163115"/>
    </source>
</evidence>
<reference evidence="2" key="1">
    <citation type="submission" date="2022-11" db="EMBL/GenBank/DDBJ databases">
        <title>Lacrimispora xylanolytica sy1, complete genome.</title>
        <authorList>
            <person name="Choi S."/>
        </authorList>
    </citation>
    <scope>NUCLEOTIDE SEQUENCE</scope>
    <source>
        <strain evidence="2">Sy1</strain>
    </source>
</reference>
<dbReference type="PANTHER" id="PTHR43415:SF5">
    <property type="entry name" value="ACETYLTRANSFERASE"/>
    <property type="match status" value="1"/>
</dbReference>
<dbReference type="EMBL" id="CP113524">
    <property type="protein sequence ID" value="WAJ22687.1"/>
    <property type="molecule type" value="Genomic_DNA"/>
</dbReference>
<accession>A0ABY7A7N1</accession>
<dbReference type="SUPFAM" id="SSF55729">
    <property type="entry name" value="Acyl-CoA N-acyltransferases (Nat)"/>
    <property type="match status" value="1"/>
</dbReference>
<dbReference type="InterPro" id="IPR000182">
    <property type="entry name" value="GNAT_dom"/>
</dbReference>
<dbReference type="Proteomes" id="UP001163115">
    <property type="component" value="Chromosome"/>
</dbReference>
<protein>
    <submittedName>
        <fullName evidence="2">GNAT family protein</fullName>
    </submittedName>
</protein>
<dbReference type="InterPro" id="IPR016181">
    <property type="entry name" value="Acyl_CoA_acyltransferase"/>
</dbReference>
<evidence type="ECO:0000313" key="2">
    <source>
        <dbReference type="EMBL" id="WAJ22687.1"/>
    </source>
</evidence>
<dbReference type="CDD" id="cd04301">
    <property type="entry name" value="NAT_SF"/>
    <property type="match status" value="1"/>
</dbReference>
<dbReference type="Pfam" id="PF13302">
    <property type="entry name" value="Acetyltransf_3"/>
    <property type="match status" value="1"/>
</dbReference>
<dbReference type="PANTHER" id="PTHR43415">
    <property type="entry name" value="SPERMIDINE N(1)-ACETYLTRANSFERASE"/>
    <property type="match status" value="1"/>
</dbReference>